<comment type="similarity">
    <text evidence="2">Belongs to the peptidase M13 family.</text>
</comment>
<accession>A0A8H4VPP8</accession>
<reference evidence="13 14" key="1">
    <citation type="submission" date="2019-12" db="EMBL/GenBank/DDBJ databases">
        <authorList>
            <person name="Floudas D."/>
            <person name="Bentzer J."/>
            <person name="Ahren D."/>
            <person name="Johansson T."/>
            <person name="Persson P."/>
            <person name="Tunlid A."/>
        </authorList>
    </citation>
    <scope>NUCLEOTIDE SEQUENCE [LARGE SCALE GENOMIC DNA]</scope>
    <source>
        <strain evidence="13 14">CBS 102.39</strain>
    </source>
</reference>
<dbReference type="InterPro" id="IPR018497">
    <property type="entry name" value="Peptidase_M13_C"/>
</dbReference>
<dbReference type="PRINTS" id="PR00786">
    <property type="entry name" value="NEPRILYSIN"/>
</dbReference>
<dbReference type="CDD" id="cd08662">
    <property type="entry name" value="M13"/>
    <property type="match status" value="1"/>
</dbReference>
<protein>
    <recommendedName>
        <fullName evidence="15">Zincin</fullName>
    </recommendedName>
</protein>
<dbReference type="Gene3D" id="1.10.1380.10">
    <property type="entry name" value="Neutral endopeptidase , domain2"/>
    <property type="match status" value="2"/>
</dbReference>
<dbReference type="GO" id="GO:0005886">
    <property type="term" value="C:plasma membrane"/>
    <property type="evidence" value="ECO:0007669"/>
    <property type="project" value="TreeGrafter"/>
</dbReference>
<dbReference type="Pfam" id="PF01431">
    <property type="entry name" value="Peptidase_M13"/>
    <property type="match status" value="1"/>
</dbReference>
<evidence type="ECO:0000256" key="2">
    <source>
        <dbReference type="ARBA" id="ARBA00007357"/>
    </source>
</evidence>
<dbReference type="AlphaFoldDB" id="A0A8H4VPP8"/>
<feature type="domain" description="Peptidase M13 N-terminal" evidence="11">
    <location>
        <begin position="545"/>
        <end position="991"/>
    </location>
</feature>
<organism evidence="13 14">
    <name type="scientific">Agrocybe pediades</name>
    <dbReference type="NCBI Taxonomy" id="84607"/>
    <lineage>
        <taxon>Eukaryota</taxon>
        <taxon>Fungi</taxon>
        <taxon>Dikarya</taxon>
        <taxon>Basidiomycota</taxon>
        <taxon>Agaricomycotina</taxon>
        <taxon>Agaricomycetes</taxon>
        <taxon>Agaricomycetidae</taxon>
        <taxon>Agaricales</taxon>
        <taxon>Agaricineae</taxon>
        <taxon>Strophariaceae</taxon>
        <taxon>Agrocybe</taxon>
    </lineage>
</organism>
<keyword evidence="7" id="KW-0482">Metalloprotease</keyword>
<dbReference type="SUPFAM" id="SSF51197">
    <property type="entry name" value="Clavaminate synthase-like"/>
    <property type="match status" value="1"/>
</dbReference>
<dbReference type="Gene3D" id="2.60.120.590">
    <property type="entry name" value="Alpha-ketoglutarate-dependent dioxygenase AlkB-like"/>
    <property type="match status" value="1"/>
</dbReference>
<evidence type="ECO:0000259" key="10">
    <source>
        <dbReference type="Pfam" id="PF01431"/>
    </source>
</evidence>
<feature type="transmembrane region" description="Helical" evidence="9">
    <location>
        <begin position="447"/>
        <end position="469"/>
    </location>
</feature>
<feature type="domain" description="Alpha-ketoglutarate-dependent dioxygenase AlkB-like" evidence="12">
    <location>
        <begin position="231"/>
        <end position="361"/>
    </location>
</feature>
<dbReference type="InterPro" id="IPR037151">
    <property type="entry name" value="AlkB-like_sf"/>
</dbReference>
<keyword evidence="4" id="KW-0479">Metal-binding</keyword>
<dbReference type="GO" id="GO:0046872">
    <property type="term" value="F:metal ion binding"/>
    <property type="evidence" value="ECO:0007669"/>
    <property type="project" value="UniProtKB-KW"/>
</dbReference>
<evidence type="ECO:0000256" key="4">
    <source>
        <dbReference type="ARBA" id="ARBA00022723"/>
    </source>
</evidence>
<dbReference type="SUPFAM" id="SSF55486">
    <property type="entry name" value="Metalloproteases ('zincins'), catalytic domain"/>
    <property type="match status" value="1"/>
</dbReference>
<evidence type="ECO:0000256" key="3">
    <source>
        <dbReference type="ARBA" id="ARBA00022670"/>
    </source>
</evidence>
<dbReference type="Pfam" id="PF13532">
    <property type="entry name" value="2OG-FeII_Oxy_2"/>
    <property type="match status" value="1"/>
</dbReference>
<dbReference type="PANTHER" id="PTHR11733:SF167">
    <property type="entry name" value="FI17812P1-RELATED"/>
    <property type="match status" value="1"/>
</dbReference>
<comment type="caution">
    <text evidence="13">The sequence shown here is derived from an EMBL/GenBank/DDBJ whole genome shotgun (WGS) entry which is preliminary data.</text>
</comment>
<dbReference type="GO" id="GO:0016485">
    <property type="term" value="P:protein processing"/>
    <property type="evidence" value="ECO:0007669"/>
    <property type="project" value="TreeGrafter"/>
</dbReference>
<dbReference type="Gene3D" id="3.40.390.10">
    <property type="entry name" value="Collagenase (Catalytic Domain)"/>
    <property type="match status" value="2"/>
</dbReference>
<dbReference type="InterPro" id="IPR027450">
    <property type="entry name" value="AlkB-like"/>
</dbReference>
<evidence type="ECO:0000259" key="11">
    <source>
        <dbReference type="Pfam" id="PF05649"/>
    </source>
</evidence>
<evidence type="ECO:0000256" key="1">
    <source>
        <dbReference type="ARBA" id="ARBA00001947"/>
    </source>
</evidence>
<dbReference type="Pfam" id="PF05649">
    <property type="entry name" value="Peptidase_M13_N"/>
    <property type="match status" value="1"/>
</dbReference>
<feature type="region of interest" description="Disordered" evidence="8">
    <location>
        <begin position="91"/>
        <end position="144"/>
    </location>
</feature>
<evidence type="ECO:0000256" key="5">
    <source>
        <dbReference type="ARBA" id="ARBA00022801"/>
    </source>
</evidence>
<keyword evidence="9" id="KW-0812">Transmembrane</keyword>
<evidence type="ECO:0000256" key="8">
    <source>
        <dbReference type="SAM" id="MobiDB-lite"/>
    </source>
</evidence>
<evidence type="ECO:0008006" key="15">
    <source>
        <dbReference type="Google" id="ProtNLM"/>
    </source>
</evidence>
<keyword evidence="5" id="KW-0378">Hydrolase</keyword>
<sequence>MDDTDTLIALVASILPQGSIYNNPESILSALVEASGNVDSAVHTLLCRGGEAAEKGTTRVKDKLDTAPLSTTSAKKRKRSVDIESWLKSKSKQRSNSCGGDDSACTPATSSSVQPLTRPSKPRASLLSGPDAAKPTDLMSLLRPPSANVSLPRLAPMTLSTPELVAQHTPCTLHHSVLPPELACRLFYTMMDESKTWKRNKWWLFDRVVESPHLTSFFARKTNGLDDDETWQEAAQFWYNGRKTEPPSVFPPEMEEACRIVENIVNQEIHKRAKKYRLEWQGETDSDTLWRANVAASNCYQGSKESVGFHSDQLTYLGPYPTIASLSLGTRRMFSLREVVPTTESGVRRAQTFNIPLPHNSDIIAVFCQCRWAGFSDYQPALKQGPVRLFPVDTTSSMARPSTDDDQAPLLRDFGEDGPNDNAERSTTFGQRVHSATQEPLTPLTKILLVLGLILLLTSSVFIGLFAGAQHKLTSGGGRPGSTITETITTTVASTSVSTTTATSTYTLPPPPIPTSKPEEKACLEPHCVILSASILSSIDSSQDPCENFYDFANGGWLASHPLPADKGSFGIFEALALENRQIVRKILESTSTSSTSVDDEILTKLRNYYASCMDEDTLDEIGEKPLSHLVKTVRDLFGGNKTDVTSADTVSLTHDKGLTAAVAFLHSRGVPALFDFNIEGDVGVDPNHMILWFNQPELGLPSKEYYAEESISAAYEEALGRLLDIFSKDDEEEDGIKKSSQTTRAFTDNDDANVWPPFPWPPWGGDHDHDGGKKPVNRTEEAYKLAKEVVKFEGRLANSSLDLDVMQHHPFATYNPVPLSNLTETVTQIHFPTYFSAFTPRSFPDRIVVTSPTYAASLASILNETSPKVLEAYLVTRAALALSPYLGTNTDAWKAQRSLYEILSGIKKGAVSDRAEYCIGVVESDLGFAAGRYFVNETFAGHSREKSMKVITDIVQSFKSSLARIDWMDKKSAKAAAEKADAIRMKVGYPLSPDTRDPRSIARYYSTVRSAKDDFFGNVLSSTMSFNFKQWLQLGRPRDLESWEMPPSMVNAYFDPPSNEIVFPAGILRPPFFSQEWPNYLSYGSFGHVAAHELTHAFDSTGRLYNPEGKLVEWWTNSTSEGFKTKQKCIVDQYSAYTIDDGKGGKLHVNGNFTSGENIGDTGLIQAYRAWKAQYSISNHNTTEYLLPGLNFTREQLFFISFARVWARAMKPEAAVSREIQGAYAVYKWRLNFLAL</sequence>
<dbReference type="Proteomes" id="UP000521872">
    <property type="component" value="Unassembled WGS sequence"/>
</dbReference>
<dbReference type="PANTHER" id="PTHR11733">
    <property type="entry name" value="ZINC METALLOPROTEASE FAMILY M13 NEPRILYSIN-RELATED"/>
    <property type="match status" value="1"/>
</dbReference>
<keyword evidence="9" id="KW-0472">Membrane</keyword>
<dbReference type="InterPro" id="IPR008753">
    <property type="entry name" value="Peptidase_M13_N"/>
</dbReference>
<evidence type="ECO:0000259" key="12">
    <source>
        <dbReference type="Pfam" id="PF13532"/>
    </source>
</evidence>
<evidence type="ECO:0000313" key="13">
    <source>
        <dbReference type="EMBL" id="KAF4615539.1"/>
    </source>
</evidence>
<gene>
    <name evidence="13" type="ORF">D9613_002926</name>
</gene>
<feature type="domain" description="Peptidase M13 C-terminal" evidence="10">
    <location>
        <begin position="1052"/>
        <end position="1233"/>
    </location>
</feature>
<keyword evidence="14" id="KW-1185">Reference proteome</keyword>
<proteinExistence type="inferred from homology"/>
<keyword evidence="9" id="KW-1133">Transmembrane helix</keyword>
<evidence type="ECO:0000256" key="9">
    <source>
        <dbReference type="SAM" id="Phobius"/>
    </source>
</evidence>
<name>A0A8H4VPP8_9AGAR</name>
<dbReference type="InterPro" id="IPR000718">
    <property type="entry name" value="Peptidase_M13"/>
</dbReference>
<comment type="cofactor">
    <cofactor evidence="1">
        <name>Zn(2+)</name>
        <dbReference type="ChEBI" id="CHEBI:29105"/>
    </cofactor>
</comment>
<evidence type="ECO:0000313" key="14">
    <source>
        <dbReference type="Proteomes" id="UP000521872"/>
    </source>
</evidence>
<feature type="compositionally biased region" description="Polar residues" evidence="8">
    <location>
        <begin position="425"/>
        <end position="434"/>
    </location>
</feature>
<keyword evidence="6" id="KW-0862">Zinc</keyword>
<dbReference type="InterPro" id="IPR024079">
    <property type="entry name" value="MetalloPept_cat_dom_sf"/>
</dbReference>
<feature type="region of interest" description="Disordered" evidence="8">
    <location>
        <begin position="393"/>
        <end position="434"/>
    </location>
</feature>
<dbReference type="InterPro" id="IPR042089">
    <property type="entry name" value="Peptidase_M13_dom_2"/>
</dbReference>
<keyword evidence="3" id="KW-0645">Protease</keyword>
<feature type="compositionally biased region" description="Polar residues" evidence="8">
    <location>
        <begin position="106"/>
        <end position="117"/>
    </location>
</feature>
<dbReference type="GO" id="GO:0004222">
    <property type="term" value="F:metalloendopeptidase activity"/>
    <property type="evidence" value="ECO:0007669"/>
    <property type="project" value="InterPro"/>
</dbReference>
<evidence type="ECO:0000256" key="7">
    <source>
        <dbReference type="ARBA" id="ARBA00023049"/>
    </source>
</evidence>
<dbReference type="EMBL" id="JAACJL010000044">
    <property type="protein sequence ID" value="KAF4615539.1"/>
    <property type="molecule type" value="Genomic_DNA"/>
</dbReference>
<dbReference type="PROSITE" id="PS51885">
    <property type="entry name" value="NEPRILYSIN"/>
    <property type="match status" value="1"/>
</dbReference>
<evidence type="ECO:0000256" key="6">
    <source>
        <dbReference type="ARBA" id="ARBA00022833"/>
    </source>
</evidence>